<dbReference type="EMBL" id="JADILY010000010">
    <property type="protein sequence ID" value="MBO8481029.1"/>
    <property type="molecule type" value="Genomic_DNA"/>
</dbReference>
<evidence type="ECO:0000313" key="2">
    <source>
        <dbReference type="Proteomes" id="UP000823772"/>
    </source>
</evidence>
<dbReference type="CDD" id="cd01301">
    <property type="entry name" value="rDP_like"/>
    <property type="match status" value="1"/>
</dbReference>
<dbReference type="InterPro" id="IPR008257">
    <property type="entry name" value="Pept_M19"/>
</dbReference>
<dbReference type="SUPFAM" id="SSF51556">
    <property type="entry name" value="Metallo-dependent hydrolases"/>
    <property type="match status" value="1"/>
</dbReference>
<organism evidence="1 2">
    <name type="scientific">Candidatus Merdivivens faecigallinarum</name>
    <dbReference type="NCBI Taxonomy" id="2840871"/>
    <lineage>
        <taxon>Bacteria</taxon>
        <taxon>Pseudomonadati</taxon>
        <taxon>Bacteroidota</taxon>
        <taxon>Bacteroidia</taxon>
        <taxon>Bacteroidales</taxon>
        <taxon>Muribaculaceae</taxon>
        <taxon>Muribaculaceae incertae sedis</taxon>
        <taxon>Candidatus Merdivivens</taxon>
    </lineage>
</organism>
<dbReference type="Gene3D" id="3.20.20.140">
    <property type="entry name" value="Metal-dependent hydrolases"/>
    <property type="match status" value="1"/>
</dbReference>
<proteinExistence type="predicted"/>
<name>A0A9D9IZK3_9BACT</name>
<gene>
    <name evidence="1" type="ORF">IAC87_00585</name>
</gene>
<dbReference type="InterPro" id="IPR032466">
    <property type="entry name" value="Metal_Hydrolase"/>
</dbReference>
<dbReference type="PROSITE" id="PS51365">
    <property type="entry name" value="RENAL_DIPEPTIDASE_2"/>
    <property type="match status" value="1"/>
</dbReference>
<reference evidence="1" key="1">
    <citation type="submission" date="2020-10" db="EMBL/GenBank/DDBJ databases">
        <authorList>
            <person name="Gilroy R."/>
        </authorList>
    </citation>
    <scope>NUCLEOTIDE SEQUENCE</scope>
    <source>
        <strain evidence="1">B3-2255</strain>
    </source>
</reference>
<accession>A0A9D9IZK3</accession>
<comment type="caution">
    <text evidence="1">The sequence shown here is derived from an EMBL/GenBank/DDBJ whole genome shotgun (WGS) entry which is preliminary data.</text>
</comment>
<evidence type="ECO:0000313" key="1">
    <source>
        <dbReference type="EMBL" id="MBO8481029.1"/>
    </source>
</evidence>
<dbReference type="AlphaFoldDB" id="A0A9D9IZK3"/>
<dbReference type="GO" id="GO:0006508">
    <property type="term" value="P:proteolysis"/>
    <property type="evidence" value="ECO:0007669"/>
    <property type="project" value="InterPro"/>
</dbReference>
<dbReference type="PANTHER" id="PTHR10443:SF12">
    <property type="entry name" value="DIPEPTIDASE"/>
    <property type="match status" value="1"/>
</dbReference>
<dbReference type="Proteomes" id="UP000823772">
    <property type="component" value="Unassembled WGS sequence"/>
</dbReference>
<sequence>MIVIDTHCDTPERLISGADIVSRGNDGHFDFERMDEGGVDCEFFALYTPNDMPPDAALRRLMEMMAAVKDSVASYPKARLAYSAEDVMENKRRGLKSIAIGIENAAPLGKSLSLLREMYRMGARYVTLTHNGNNEICDAALAGERKWNGLSPFGREFVAEMNRIGMMVDVSHVSDETFYDVLSVSKAPVIASHSCCRALSGHPRNLDDRMLKALAGNGGVVQINFYPLFLDAATVGSLRSVGSGTSSMPASSMPSYKKVVDHIEHAVEIAGIGSVGIGSDFDGIGYTPEGLEDISKLPVIWEELSSRGYGDKEISMIAGGNFLRVWKAVEDSKTIELQR</sequence>
<dbReference type="GO" id="GO:0070573">
    <property type="term" value="F:metallodipeptidase activity"/>
    <property type="evidence" value="ECO:0007669"/>
    <property type="project" value="InterPro"/>
</dbReference>
<protein>
    <submittedName>
        <fullName evidence="1">Dipeptidase</fullName>
    </submittedName>
</protein>
<dbReference type="PANTHER" id="PTHR10443">
    <property type="entry name" value="MICROSOMAL DIPEPTIDASE"/>
    <property type="match status" value="1"/>
</dbReference>
<reference evidence="1" key="2">
    <citation type="journal article" date="2021" name="PeerJ">
        <title>Extensive microbial diversity within the chicken gut microbiome revealed by metagenomics and culture.</title>
        <authorList>
            <person name="Gilroy R."/>
            <person name="Ravi A."/>
            <person name="Getino M."/>
            <person name="Pursley I."/>
            <person name="Horton D.L."/>
            <person name="Alikhan N.F."/>
            <person name="Baker D."/>
            <person name="Gharbi K."/>
            <person name="Hall N."/>
            <person name="Watson M."/>
            <person name="Adriaenssens E.M."/>
            <person name="Foster-Nyarko E."/>
            <person name="Jarju S."/>
            <person name="Secka A."/>
            <person name="Antonio M."/>
            <person name="Oren A."/>
            <person name="Chaudhuri R.R."/>
            <person name="La Ragione R."/>
            <person name="Hildebrand F."/>
            <person name="Pallen M.J."/>
        </authorList>
    </citation>
    <scope>NUCLEOTIDE SEQUENCE</scope>
    <source>
        <strain evidence="1">B3-2255</strain>
    </source>
</reference>
<dbReference type="Pfam" id="PF01244">
    <property type="entry name" value="Peptidase_M19"/>
    <property type="match status" value="1"/>
</dbReference>